<reference evidence="2" key="1">
    <citation type="submission" date="2014-11" db="EMBL/GenBank/DDBJ databases">
        <authorList>
            <person name="Otto D Thomas"/>
            <person name="Naeem Raeece"/>
        </authorList>
    </citation>
    <scope>NUCLEOTIDE SEQUENCE</scope>
</reference>
<feature type="compositionally biased region" description="Basic and acidic residues" evidence="1">
    <location>
        <begin position="985"/>
        <end position="998"/>
    </location>
</feature>
<dbReference type="EMBL" id="CDMZ01000743">
    <property type="protein sequence ID" value="CEM20611.1"/>
    <property type="molecule type" value="Genomic_DNA"/>
</dbReference>
<proteinExistence type="predicted"/>
<dbReference type="VEuPathDB" id="CryptoDB:Cvel_19429"/>
<feature type="compositionally biased region" description="Low complexity" evidence="1">
    <location>
        <begin position="970"/>
        <end position="984"/>
    </location>
</feature>
<gene>
    <name evidence="2" type="ORF">Cvel_19429</name>
</gene>
<feature type="region of interest" description="Disordered" evidence="1">
    <location>
        <begin position="915"/>
        <end position="998"/>
    </location>
</feature>
<name>A0A0G4FYT2_9ALVE</name>
<dbReference type="AlphaFoldDB" id="A0A0G4FYT2"/>
<evidence type="ECO:0000256" key="1">
    <source>
        <dbReference type="SAM" id="MobiDB-lite"/>
    </source>
</evidence>
<feature type="compositionally biased region" description="Basic and acidic residues" evidence="1">
    <location>
        <begin position="933"/>
        <end position="948"/>
    </location>
</feature>
<feature type="compositionally biased region" description="Low complexity" evidence="1">
    <location>
        <begin position="918"/>
        <end position="932"/>
    </location>
</feature>
<feature type="region of interest" description="Disordered" evidence="1">
    <location>
        <begin position="255"/>
        <end position="280"/>
    </location>
</feature>
<feature type="compositionally biased region" description="Basic and acidic residues" evidence="1">
    <location>
        <begin position="300"/>
        <end position="312"/>
    </location>
</feature>
<accession>A0A0G4FYT2</accession>
<feature type="region of interest" description="Disordered" evidence="1">
    <location>
        <begin position="297"/>
        <end position="319"/>
    </location>
</feature>
<organism evidence="2">
    <name type="scientific">Chromera velia CCMP2878</name>
    <dbReference type="NCBI Taxonomy" id="1169474"/>
    <lineage>
        <taxon>Eukaryota</taxon>
        <taxon>Sar</taxon>
        <taxon>Alveolata</taxon>
        <taxon>Colpodellida</taxon>
        <taxon>Chromeraceae</taxon>
        <taxon>Chromera</taxon>
    </lineage>
</organism>
<sequence>MPRASPRNSNSKNRRLVVDSVKLFGSDLGGREKEMEQEKAQRRLHTIERQVQHRRAGAVALGRDSSSARVYVPFSGQAERERLRGASLATLSILVARLRRQQLHSTWQRLASFCRLKRLHGAVDLLCVGICATKERVEARWQASVLQVLFNACRSASRLSRGVFILDKCARQAGARSKATTIESLSGLTKLERFRGEAAVSRARASADLEKALATFEKVTLTARVFRLSETLRRRYERVLRASLRQWGGSVACGKKGRRLRQGPCSAPGDPNGEEKRGQREQYLKKKMQGMIKSFPKRIGGREAAAENHSGEDEGEEEGSLRCLQDMDLLKDFAVSSAFKTHLKYDVQKPFRMRLGLDTISRFISVCRARTVASSFHLLLRLSSLPKNPPTEEKTDDQGACESTRALSVLSFLFASALRNGTTRGARGSLALWRDMAQASVARESEKRCSAETLSAALSKCQRLCAGRIAVTSLRNHSRTVERREQGKKEEQTQKMAISRLIAERLRSLLLRRSRLAFSSLVAHAAAAAGKDRGSKMAEKRAAAFVRAGDMRASRLRAISLLSGVFRRSTSVHAAAFVCRLETLASSLLCPSARQRQVSFSTGITAGVATLTAFMRAQSSRCLIQALSKWASRARNIGRDQREVNAAIALLRSRLKGGVRFLEGVQRRGGICRKREVFQILVGFRARLLWMQEGVREEERRQETRREALRSALCAVSLQLRRLESVSRLVLLRRGAEMRLRAAGEKAGGSRSRGRQSVTEMRFDFSSFKEALETSCIRLSSEQLHSLWQSACDFEKTRETPSRKEDLGFKSTPQHGEEAMLAVQNESEGGGNEKRHPHIESMKEMSFALCMLPIFICAYRPDTHTSLSRSYLTEGRGGGENAVSTDASVRFLCAVLKSCRMRRVHWIFSSLQRKSDSHSLPSSSFPAPLSSPDLREDERIVSTEHSSEKGNPSVSIQAESEAHERDSSSHSHSLVLPSSSAAAAAEKREPVADEAKEREANTAAALRAFCRQGGILSRPPGLPLEPQLISSVPLSLSWLIRFDLAL</sequence>
<protein>
    <submittedName>
        <fullName evidence="2">Uncharacterized protein</fullName>
    </submittedName>
</protein>
<evidence type="ECO:0000313" key="2">
    <source>
        <dbReference type="EMBL" id="CEM20611.1"/>
    </source>
</evidence>
<feature type="compositionally biased region" description="Basic and acidic residues" evidence="1">
    <location>
        <begin position="960"/>
        <end position="969"/>
    </location>
</feature>